<dbReference type="Proteomes" id="UP000007953">
    <property type="component" value="Plasmid megaplasmid"/>
</dbReference>
<gene>
    <name evidence="1" type="ordered locus">RSPO_m00728</name>
</gene>
<keyword evidence="1" id="KW-0614">Plasmid</keyword>
<name>F6G9Z8_RALS8</name>
<dbReference type="EMBL" id="CP002820">
    <property type="protein sequence ID" value="AEG71366.1"/>
    <property type="molecule type" value="Genomic_DNA"/>
</dbReference>
<proteinExistence type="predicted"/>
<sequence length="50" mass="5257">MALAPPVARQYTASNRAGPVDAAAQHALQPRIRLAALALQSCSRLSSRLS</sequence>
<evidence type="ECO:0000313" key="1">
    <source>
        <dbReference type="EMBL" id="AEG71366.1"/>
    </source>
</evidence>
<reference evidence="1 2" key="1">
    <citation type="journal article" date="2011" name="J. Bacteriol.">
        <title>Complete genome sequence of the plant pathogen Ralstonia solanacearum strain Po82.</title>
        <authorList>
            <person name="Xu J."/>
            <person name="Zheng H.J."/>
            <person name="Liu L."/>
            <person name="Pan Z.C."/>
            <person name="Prior P."/>
            <person name="Tang B."/>
            <person name="Xu J.S."/>
            <person name="Zhang H."/>
            <person name="Tian Q."/>
            <person name="Zhang L.Q."/>
            <person name="Feng J."/>
        </authorList>
    </citation>
    <scope>NUCLEOTIDE SEQUENCE [LARGE SCALE GENOMIC DNA]</scope>
    <source>
        <strain evidence="2">Po82</strain>
    </source>
</reference>
<evidence type="ECO:0000313" key="2">
    <source>
        <dbReference type="Proteomes" id="UP000007953"/>
    </source>
</evidence>
<accession>F6G9Z8</accession>
<protein>
    <submittedName>
        <fullName evidence="1">Uncharacterized protein</fullName>
    </submittedName>
</protein>
<dbReference type="HOGENOM" id="CLU_3121843_0_0_4"/>
<dbReference type="AlphaFoldDB" id="F6G9Z8"/>
<geneLocation type="plasmid" evidence="2"/>
<dbReference type="KEGG" id="rsn:RSPO_m00728"/>
<organism evidence="1 2">
    <name type="scientific">Ralstonia solanacearum (strain Po82)</name>
    <dbReference type="NCBI Taxonomy" id="1031711"/>
    <lineage>
        <taxon>Bacteria</taxon>
        <taxon>Pseudomonadati</taxon>
        <taxon>Pseudomonadota</taxon>
        <taxon>Betaproteobacteria</taxon>
        <taxon>Burkholderiales</taxon>
        <taxon>Burkholderiaceae</taxon>
        <taxon>Ralstonia</taxon>
        <taxon>Ralstonia solanacearum species complex</taxon>
    </lineage>
</organism>